<feature type="chain" id="PRO_5037228961" evidence="5">
    <location>
        <begin position="24"/>
        <end position="444"/>
    </location>
</feature>
<evidence type="ECO:0000256" key="1">
    <source>
        <dbReference type="ARBA" id="ARBA00004906"/>
    </source>
</evidence>
<proteinExistence type="predicted"/>
<keyword evidence="3" id="KW-0833">Ubl conjugation pathway</keyword>
<reference evidence="7" key="2">
    <citation type="submission" date="2020-09" db="EMBL/GenBank/DDBJ databases">
        <authorList>
            <person name="Sun Q."/>
            <person name="Zhou Y."/>
        </authorList>
    </citation>
    <scope>NUCLEOTIDE SEQUENCE</scope>
    <source>
        <strain evidence="7">CGMCC 1.15254</strain>
    </source>
</reference>
<dbReference type="PANTHER" id="PTHR22990">
    <property type="entry name" value="F-BOX ONLY PROTEIN"/>
    <property type="match status" value="1"/>
</dbReference>
<evidence type="ECO:0000256" key="2">
    <source>
        <dbReference type="ARBA" id="ARBA00022737"/>
    </source>
</evidence>
<dbReference type="AlphaFoldDB" id="A0A917C419"/>
<evidence type="ECO:0000256" key="4">
    <source>
        <dbReference type="SAM" id="MobiDB-lite"/>
    </source>
</evidence>
<reference evidence="7" key="1">
    <citation type="journal article" date="2014" name="Int. J. Syst. Evol. Microbiol.">
        <title>Complete genome sequence of Corynebacterium casei LMG S-19264T (=DSM 44701T), isolated from a smear-ripened cheese.</title>
        <authorList>
            <consortium name="US DOE Joint Genome Institute (JGI-PGF)"/>
            <person name="Walter F."/>
            <person name="Albersmeier A."/>
            <person name="Kalinowski J."/>
            <person name="Ruckert C."/>
        </authorList>
    </citation>
    <scope>NUCLEOTIDE SEQUENCE</scope>
    <source>
        <strain evidence="7">CGMCC 1.15254</strain>
    </source>
</reference>
<evidence type="ECO:0000313" key="7">
    <source>
        <dbReference type="EMBL" id="GGF67889.1"/>
    </source>
</evidence>
<organism evidence="7 8">
    <name type="scientific">Terasakiella brassicae</name>
    <dbReference type="NCBI Taxonomy" id="1634917"/>
    <lineage>
        <taxon>Bacteria</taxon>
        <taxon>Pseudomonadati</taxon>
        <taxon>Pseudomonadota</taxon>
        <taxon>Alphaproteobacteria</taxon>
        <taxon>Rhodospirillales</taxon>
        <taxon>Terasakiellaceae</taxon>
        <taxon>Terasakiella</taxon>
    </lineage>
</organism>
<keyword evidence="5" id="KW-0732">Signal</keyword>
<gene>
    <name evidence="7" type="primary">nosD</name>
    <name evidence="7" type="ORF">GCM10011332_22530</name>
</gene>
<name>A0A917C419_9PROT</name>
<dbReference type="EMBL" id="BMHV01000015">
    <property type="protein sequence ID" value="GGF67889.1"/>
    <property type="molecule type" value="Genomic_DNA"/>
</dbReference>
<accession>A0A917C419</accession>
<feature type="domain" description="Periplasmic copper-binding protein NosD beta helix" evidence="6">
    <location>
        <begin position="83"/>
        <end position="142"/>
    </location>
</feature>
<dbReference type="Proteomes" id="UP000632498">
    <property type="component" value="Unassembled WGS sequence"/>
</dbReference>
<dbReference type="Pfam" id="PF05048">
    <property type="entry name" value="NosD"/>
    <property type="match status" value="2"/>
</dbReference>
<dbReference type="InterPro" id="IPR051550">
    <property type="entry name" value="SCF-Subunits/Alg-Epimerases"/>
</dbReference>
<dbReference type="InterPro" id="IPR011050">
    <property type="entry name" value="Pectin_lyase_fold/virulence"/>
</dbReference>
<comment type="pathway">
    <text evidence="1">Protein modification; protein ubiquitination.</text>
</comment>
<evidence type="ECO:0000256" key="3">
    <source>
        <dbReference type="ARBA" id="ARBA00022786"/>
    </source>
</evidence>
<dbReference type="InterPro" id="IPR012334">
    <property type="entry name" value="Pectin_lyas_fold"/>
</dbReference>
<dbReference type="NCBIfam" id="TIGR04247">
    <property type="entry name" value="NosD_copper_fam"/>
    <property type="match status" value="1"/>
</dbReference>
<keyword evidence="8" id="KW-1185">Reference proteome</keyword>
<dbReference type="PANTHER" id="PTHR22990:SF15">
    <property type="entry name" value="F-BOX ONLY PROTEIN 10"/>
    <property type="match status" value="1"/>
</dbReference>
<dbReference type="SMART" id="SM00710">
    <property type="entry name" value="PbH1"/>
    <property type="match status" value="8"/>
</dbReference>
<dbReference type="InterPro" id="IPR006626">
    <property type="entry name" value="PbH1"/>
</dbReference>
<comment type="caution">
    <text evidence="7">The sequence shown here is derived from an EMBL/GenBank/DDBJ whole genome shotgun (WGS) entry which is preliminary data.</text>
</comment>
<sequence length="444" mass="49713">MIKHWKYLTVMLVVVFWTATGVAAPTLQELINETEEGGLLVPPPGVYNENIKITKPITLEGQGKVTIDAGGVGTALIIETDGANVSGLTIQNSGVLHNDVDAGIHVRGKYNVIKDNKILDCLFGIDLSQSNNNLVKRNLFISKKLSLGLRGDAVRLWYSFDNEITDNEIADSRDFVVWYSANNVIARNDIRNGRYGIHFMYAKYNRVEDNNIHKNTVGIFLMYSDDVVIRGNKIYHALGAAGMGIGMKESSNIDVVDNEILYSSTGLYSDVSPFQPDTTNRIYRNTLGFNRIGLNFLNDWKGNILKDNIFRDNIRQVSVANFASAARNVWEGNYWDDYQGFDNDGDGYGDTAYQPQVFADRVWMDVPETAFFLGTPLLSLVDFLERLAPFTQPLTMLKDEKPRFKREFEYVTDEKTGQIADEDAGTTGYDPFGLSNPKIGTTNQ</sequence>
<dbReference type="NCBIfam" id="TIGR03804">
    <property type="entry name" value="para_beta_helix"/>
    <property type="match status" value="3"/>
</dbReference>
<protein>
    <submittedName>
        <fullName evidence="7">Carbohydrate-binding protein</fullName>
    </submittedName>
</protein>
<evidence type="ECO:0000313" key="8">
    <source>
        <dbReference type="Proteomes" id="UP000632498"/>
    </source>
</evidence>
<feature type="domain" description="Periplasmic copper-binding protein NosD beta helix" evidence="6">
    <location>
        <begin position="150"/>
        <end position="340"/>
    </location>
</feature>
<dbReference type="SUPFAM" id="SSF51126">
    <property type="entry name" value="Pectin lyase-like"/>
    <property type="match status" value="1"/>
</dbReference>
<dbReference type="InterPro" id="IPR022441">
    <property type="entry name" value="Para_beta_helix_rpt-2"/>
</dbReference>
<dbReference type="InterPro" id="IPR007742">
    <property type="entry name" value="NosD_dom"/>
</dbReference>
<evidence type="ECO:0000259" key="6">
    <source>
        <dbReference type="Pfam" id="PF05048"/>
    </source>
</evidence>
<dbReference type="Gene3D" id="2.160.20.10">
    <property type="entry name" value="Single-stranded right-handed beta-helix, Pectin lyase-like"/>
    <property type="match status" value="1"/>
</dbReference>
<feature type="region of interest" description="Disordered" evidence="4">
    <location>
        <begin position="416"/>
        <end position="444"/>
    </location>
</feature>
<feature type="signal peptide" evidence="5">
    <location>
        <begin position="1"/>
        <end position="23"/>
    </location>
</feature>
<evidence type="ECO:0000256" key="5">
    <source>
        <dbReference type="SAM" id="SignalP"/>
    </source>
</evidence>
<dbReference type="RefSeq" id="WP_188665085.1">
    <property type="nucleotide sequence ID" value="NZ_BMHV01000015.1"/>
</dbReference>
<keyword evidence="2" id="KW-0677">Repeat</keyword>
<dbReference type="InterPro" id="IPR026464">
    <property type="entry name" value="NosD_copper_fam"/>
</dbReference>